<dbReference type="GO" id="GO:0006274">
    <property type="term" value="P:DNA replication termination"/>
    <property type="evidence" value="ECO:0007669"/>
    <property type="project" value="TreeGrafter"/>
</dbReference>
<protein>
    <submittedName>
        <fullName evidence="2">RTF2-like protein</fullName>
    </submittedName>
</protein>
<dbReference type="CDD" id="cd16653">
    <property type="entry name" value="RING-like_Rtf2"/>
    <property type="match status" value="1"/>
</dbReference>
<comment type="caution">
    <text evidence="2">The sequence shown here is derived from an EMBL/GenBank/DDBJ whole genome shotgun (WGS) entry which is preliminary data.</text>
</comment>
<sequence length="284" mass="29635">MYAGKKHDKVNPEEERLARWNSCQLSGMPLQPPCVADELGFLFNKDAIIQALLTKSMPRPLGHITSLKHLIELKLGDSAGPDGAAATGGKEDSVTRFACPITGQPFNGKYRFVVLRKTGHVLSERALKEVPKVVEELVGGKWEASDLLPINPAGDELQAKRETLLLKRTAERAAKKEKKGAKAAANGGGGGGGEAAPAANGGTAAGGKRHAEDGDGAAAAVAAANGGSDAAHSAAKRYKAAELAALKPKGADDKVWASLFTSTNDAGKKKGNTDYMVRGATRYI</sequence>
<evidence type="ECO:0000256" key="1">
    <source>
        <dbReference type="SAM" id="MobiDB-lite"/>
    </source>
</evidence>
<dbReference type="PANTHER" id="PTHR12775:SF2">
    <property type="entry name" value="REPLICATION TERMINATION FACTOR 2"/>
    <property type="match status" value="1"/>
</dbReference>
<dbReference type="Proteomes" id="UP000239649">
    <property type="component" value="Unassembled WGS sequence"/>
</dbReference>
<name>A0A2P6V4P0_9CHLO</name>
<dbReference type="AlphaFoldDB" id="A0A2P6V4P0"/>
<feature type="region of interest" description="Disordered" evidence="1">
    <location>
        <begin position="171"/>
        <end position="212"/>
    </location>
</feature>
<dbReference type="InterPro" id="IPR027799">
    <property type="entry name" value="Rtf2_RING-finger"/>
</dbReference>
<dbReference type="PANTHER" id="PTHR12775">
    <property type="entry name" value="PROTEIN C20ORF43 HOMOLOG"/>
    <property type="match status" value="1"/>
</dbReference>
<evidence type="ECO:0000313" key="3">
    <source>
        <dbReference type="Proteomes" id="UP000239649"/>
    </source>
</evidence>
<dbReference type="EMBL" id="LHPF02000030">
    <property type="protein sequence ID" value="PSC69044.1"/>
    <property type="molecule type" value="Genomic_DNA"/>
</dbReference>
<organism evidence="2 3">
    <name type="scientific">Micractinium conductrix</name>
    <dbReference type="NCBI Taxonomy" id="554055"/>
    <lineage>
        <taxon>Eukaryota</taxon>
        <taxon>Viridiplantae</taxon>
        <taxon>Chlorophyta</taxon>
        <taxon>core chlorophytes</taxon>
        <taxon>Trebouxiophyceae</taxon>
        <taxon>Chlorellales</taxon>
        <taxon>Chlorellaceae</taxon>
        <taxon>Chlorella clade</taxon>
        <taxon>Micractinium</taxon>
    </lineage>
</organism>
<dbReference type="STRING" id="554055.A0A2P6V4P0"/>
<proteinExistence type="predicted"/>
<keyword evidence="3" id="KW-1185">Reference proteome</keyword>
<gene>
    <name evidence="2" type="ORF">C2E20_7449</name>
</gene>
<dbReference type="OrthoDB" id="247013at2759"/>
<dbReference type="Pfam" id="PF04641">
    <property type="entry name" value="Rtf2"/>
    <property type="match status" value="1"/>
</dbReference>
<reference evidence="2 3" key="1">
    <citation type="journal article" date="2018" name="Plant J.">
        <title>Genome sequences of Chlorella sorokiniana UTEX 1602 and Micractinium conductrix SAG 241.80: implications to maltose excretion by a green alga.</title>
        <authorList>
            <person name="Arriola M.B."/>
            <person name="Velmurugan N."/>
            <person name="Zhang Y."/>
            <person name="Plunkett M.H."/>
            <person name="Hondzo H."/>
            <person name="Barney B.M."/>
        </authorList>
    </citation>
    <scope>NUCLEOTIDE SEQUENCE [LARGE SCALE GENOMIC DNA]</scope>
    <source>
        <strain evidence="2 3">SAG 241.80</strain>
    </source>
</reference>
<dbReference type="InterPro" id="IPR006735">
    <property type="entry name" value="Rtf2"/>
</dbReference>
<accession>A0A2P6V4P0</accession>
<dbReference type="GO" id="GO:0005634">
    <property type="term" value="C:nucleus"/>
    <property type="evidence" value="ECO:0007669"/>
    <property type="project" value="TreeGrafter"/>
</dbReference>
<evidence type="ECO:0000313" key="2">
    <source>
        <dbReference type="EMBL" id="PSC69044.1"/>
    </source>
</evidence>